<evidence type="ECO:0000256" key="1">
    <source>
        <dbReference type="ARBA" id="ARBA00004141"/>
    </source>
</evidence>
<dbReference type="PANTHER" id="PTHR24222">
    <property type="entry name" value="ABC TRANSPORTER B FAMILY"/>
    <property type="match status" value="1"/>
</dbReference>
<name>A0AAN5D2J1_9BILA</name>
<comment type="caution">
    <text evidence="6">The sequence shown here is derived from an EMBL/GenBank/DDBJ whole genome shotgun (WGS) entry which is preliminary data.</text>
</comment>
<dbReference type="Gene3D" id="1.20.1560.10">
    <property type="entry name" value="ABC transporter type 1, transmembrane domain"/>
    <property type="match status" value="1"/>
</dbReference>
<evidence type="ECO:0000256" key="3">
    <source>
        <dbReference type="ARBA" id="ARBA00022989"/>
    </source>
</evidence>
<dbReference type="PROSITE" id="PS50929">
    <property type="entry name" value="ABC_TM1F"/>
    <property type="match status" value="1"/>
</dbReference>
<sequence length="95" mass="10526">AGERIAQRIRSEFIASVLARDSFNLDEASTGELSNRLSSNVDRIKDGIGDNIGTFVRSMSMFVSGSLLTFYLDWRIALMLIWTGPICLLNSTLIP</sequence>
<evidence type="ECO:0000256" key="4">
    <source>
        <dbReference type="ARBA" id="ARBA00023136"/>
    </source>
</evidence>
<feature type="domain" description="ABC transmembrane type-1" evidence="5">
    <location>
        <begin position="1"/>
        <end position="81"/>
    </location>
</feature>
<dbReference type="Proteomes" id="UP001328107">
    <property type="component" value="Unassembled WGS sequence"/>
</dbReference>
<proteinExistence type="predicted"/>
<dbReference type="Pfam" id="PF00664">
    <property type="entry name" value="ABC_membrane"/>
    <property type="match status" value="1"/>
</dbReference>
<organism evidence="6 7">
    <name type="scientific">Pristionchus mayeri</name>
    <dbReference type="NCBI Taxonomy" id="1317129"/>
    <lineage>
        <taxon>Eukaryota</taxon>
        <taxon>Metazoa</taxon>
        <taxon>Ecdysozoa</taxon>
        <taxon>Nematoda</taxon>
        <taxon>Chromadorea</taxon>
        <taxon>Rhabditida</taxon>
        <taxon>Rhabditina</taxon>
        <taxon>Diplogasteromorpha</taxon>
        <taxon>Diplogasteroidea</taxon>
        <taxon>Neodiplogasteridae</taxon>
        <taxon>Pristionchus</taxon>
    </lineage>
</organism>
<evidence type="ECO:0000313" key="6">
    <source>
        <dbReference type="EMBL" id="GMR54444.1"/>
    </source>
</evidence>
<accession>A0AAN5D2J1</accession>
<dbReference type="InterPro" id="IPR011527">
    <property type="entry name" value="ABC1_TM_dom"/>
</dbReference>
<gene>
    <name evidence="6" type="ORF">PMAYCL1PPCAC_24639</name>
</gene>
<feature type="non-terminal residue" evidence="6">
    <location>
        <position position="95"/>
    </location>
</feature>
<reference evidence="7" key="1">
    <citation type="submission" date="2022-10" db="EMBL/GenBank/DDBJ databases">
        <title>Genome assembly of Pristionchus species.</title>
        <authorList>
            <person name="Yoshida K."/>
            <person name="Sommer R.J."/>
        </authorList>
    </citation>
    <scope>NUCLEOTIDE SEQUENCE [LARGE SCALE GENOMIC DNA]</scope>
    <source>
        <strain evidence="7">RS5460</strain>
    </source>
</reference>
<evidence type="ECO:0000259" key="5">
    <source>
        <dbReference type="PROSITE" id="PS50929"/>
    </source>
</evidence>
<dbReference type="GO" id="GO:0005524">
    <property type="term" value="F:ATP binding"/>
    <property type="evidence" value="ECO:0007669"/>
    <property type="project" value="InterPro"/>
</dbReference>
<comment type="subcellular location">
    <subcellularLocation>
        <location evidence="1">Membrane</location>
        <topology evidence="1">Multi-pass membrane protein</topology>
    </subcellularLocation>
</comment>
<dbReference type="EMBL" id="BTRK01000005">
    <property type="protein sequence ID" value="GMR54444.1"/>
    <property type="molecule type" value="Genomic_DNA"/>
</dbReference>
<protein>
    <recommendedName>
        <fullName evidence="5">ABC transmembrane type-1 domain-containing protein</fullName>
    </recommendedName>
</protein>
<dbReference type="GO" id="GO:0140359">
    <property type="term" value="F:ABC-type transporter activity"/>
    <property type="evidence" value="ECO:0007669"/>
    <property type="project" value="InterPro"/>
</dbReference>
<keyword evidence="2" id="KW-0812">Transmembrane</keyword>
<keyword evidence="3" id="KW-1133">Transmembrane helix</keyword>
<dbReference type="AlphaFoldDB" id="A0AAN5D2J1"/>
<keyword evidence="4" id="KW-0472">Membrane</keyword>
<evidence type="ECO:0000313" key="7">
    <source>
        <dbReference type="Proteomes" id="UP001328107"/>
    </source>
</evidence>
<dbReference type="PANTHER" id="PTHR24222:SF76">
    <property type="entry name" value="MYCOBACTIN IMPORT ATP-BINDING_PERMEASE PROTEIN IRTB"/>
    <property type="match status" value="1"/>
</dbReference>
<keyword evidence="7" id="KW-1185">Reference proteome</keyword>
<feature type="non-terminal residue" evidence="6">
    <location>
        <position position="1"/>
    </location>
</feature>
<dbReference type="GO" id="GO:0005886">
    <property type="term" value="C:plasma membrane"/>
    <property type="evidence" value="ECO:0007669"/>
    <property type="project" value="TreeGrafter"/>
</dbReference>
<dbReference type="InterPro" id="IPR039421">
    <property type="entry name" value="Type_1_exporter"/>
</dbReference>
<evidence type="ECO:0000256" key="2">
    <source>
        <dbReference type="ARBA" id="ARBA00022692"/>
    </source>
</evidence>
<dbReference type="SUPFAM" id="SSF90123">
    <property type="entry name" value="ABC transporter transmembrane region"/>
    <property type="match status" value="1"/>
</dbReference>
<dbReference type="InterPro" id="IPR036640">
    <property type="entry name" value="ABC1_TM_sf"/>
</dbReference>